<dbReference type="Proteomes" id="UP000192220">
    <property type="component" value="Unplaced"/>
</dbReference>
<dbReference type="SUPFAM" id="SSF52058">
    <property type="entry name" value="L domain-like"/>
    <property type="match status" value="1"/>
</dbReference>
<feature type="chain" id="PRO_5014146407" evidence="10">
    <location>
        <begin position="19"/>
        <end position="256"/>
    </location>
</feature>
<accession>A0A2I4BE58</accession>
<feature type="signal peptide" evidence="10">
    <location>
        <begin position="1"/>
        <end position="18"/>
    </location>
</feature>
<keyword evidence="6 9" id="KW-1133">Transmembrane helix</keyword>
<feature type="domain" description="LRRCT" evidence="11">
    <location>
        <begin position="86"/>
        <end position="137"/>
    </location>
</feature>
<evidence type="ECO:0000256" key="6">
    <source>
        <dbReference type="ARBA" id="ARBA00022989"/>
    </source>
</evidence>
<dbReference type="KEGG" id="alim:106519057"/>
<protein>
    <submittedName>
        <fullName evidence="13">Platelet glycoprotein IX</fullName>
    </submittedName>
</protein>
<dbReference type="InterPro" id="IPR052313">
    <property type="entry name" value="GPIb-IX-V_Complex"/>
</dbReference>
<comment type="subcellular location">
    <subcellularLocation>
        <location evidence="1">Membrane</location>
        <topology evidence="1">Single-pass membrane protein</topology>
    </subcellularLocation>
</comment>
<organism evidence="12 13">
    <name type="scientific">Austrofundulus limnaeus</name>
    <name type="common">Annual killifish</name>
    <dbReference type="NCBI Taxonomy" id="52670"/>
    <lineage>
        <taxon>Eukaryota</taxon>
        <taxon>Metazoa</taxon>
        <taxon>Chordata</taxon>
        <taxon>Craniata</taxon>
        <taxon>Vertebrata</taxon>
        <taxon>Euteleostomi</taxon>
        <taxon>Actinopterygii</taxon>
        <taxon>Neopterygii</taxon>
        <taxon>Teleostei</taxon>
        <taxon>Neoteleostei</taxon>
        <taxon>Acanthomorphata</taxon>
        <taxon>Ovalentaria</taxon>
        <taxon>Atherinomorphae</taxon>
        <taxon>Cyprinodontiformes</taxon>
        <taxon>Rivulidae</taxon>
        <taxon>Austrofundulus</taxon>
    </lineage>
</organism>
<name>A0A2I4BE58_AUSLI</name>
<keyword evidence="5" id="KW-0130">Cell adhesion</keyword>
<evidence type="ECO:0000256" key="3">
    <source>
        <dbReference type="ARBA" id="ARBA00022692"/>
    </source>
</evidence>
<evidence type="ECO:0000256" key="2">
    <source>
        <dbReference type="ARBA" id="ARBA00022614"/>
    </source>
</evidence>
<keyword evidence="12" id="KW-1185">Reference proteome</keyword>
<evidence type="ECO:0000256" key="10">
    <source>
        <dbReference type="SAM" id="SignalP"/>
    </source>
</evidence>
<evidence type="ECO:0000313" key="13">
    <source>
        <dbReference type="RefSeq" id="XP_013866023.1"/>
    </source>
</evidence>
<dbReference type="InterPro" id="IPR000483">
    <property type="entry name" value="Cys-rich_flank_reg_C"/>
</dbReference>
<evidence type="ECO:0000256" key="5">
    <source>
        <dbReference type="ARBA" id="ARBA00022889"/>
    </source>
</evidence>
<keyword evidence="2" id="KW-0433">Leucine-rich repeat</keyword>
<dbReference type="RefSeq" id="XP_013866023.1">
    <property type="nucleotide sequence ID" value="XM_014010569.1"/>
</dbReference>
<dbReference type="SMART" id="SM00082">
    <property type="entry name" value="LRRCT"/>
    <property type="match status" value="1"/>
</dbReference>
<reference evidence="13" key="1">
    <citation type="submission" date="2025-08" db="UniProtKB">
        <authorList>
            <consortium name="RefSeq"/>
        </authorList>
    </citation>
    <scope>IDENTIFICATION</scope>
    <source>
        <strain evidence="13">Quisiro</strain>
        <tissue evidence="13">Liver</tissue>
    </source>
</reference>
<dbReference type="AlphaFoldDB" id="A0A2I4BE58"/>
<evidence type="ECO:0000256" key="1">
    <source>
        <dbReference type="ARBA" id="ARBA00004167"/>
    </source>
</evidence>
<dbReference type="Gene3D" id="3.80.10.10">
    <property type="entry name" value="Ribonuclease Inhibitor"/>
    <property type="match status" value="1"/>
</dbReference>
<sequence>MLLHSLTLAVLLLISSSAQRTVKSCVFSKTKPAGLRVNCSSSDLMQLPDLPSETTELHVQNNRLTSVPPGRFDRLLSLKRVSLSPNPFHCDCGIQYLRSWVLRNRAVLSEEPLCSGPGSLAQKAISELTEDHFSSCTFPLVVRLMASSCAHVLYNTMTTGMLLCLILLLLWSLTLARRSTITLFLDQRHSGLEADSLRSLRPKHRRRLHTGLSGVTEDSESLTWSEDLDRPLINTDLLPQVLDVLHKKHNIKIKAT</sequence>
<evidence type="ECO:0000256" key="9">
    <source>
        <dbReference type="SAM" id="Phobius"/>
    </source>
</evidence>
<keyword evidence="7 9" id="KW-0472">Membrane</keyword>
<gene>
    <name evidence="13" type="primary">gp9</name>
</gene>
<dbReference type="CTD" id="2815"/>
<feature type="transmembrane region" description="Helical" evidence="9">
    <location>
        <begin position="152"/>
        <end position="173"/>
    </location>
</feature>
<keyword evidence="8" id="KW-1015">Disulfide bond</keyword>
<dbReference type="InterPro" id="IPR032675">
    <property type="entry name" value="LRR_dom_sf"/>
</dbReference>
<keyword evidence="3 9" id="KW-0812">Transmembrane</keyword>
<dbReference type="PANTHER" id="PTHR22650">
    <property type="entry name" value="GLYCOPROTEIN IB BETA"/>
    <property type="match status" value="1"/>
</dbReference>
<evidence type="ECO:0000256" key="4">
    <source>
        <dbReference type="ARBA" id="ARBA00022729"/>
    </source>
</evidence>
<proteinExistence type="predicted"/>
<evidence type="ECO:0000256" key="8">
    <source>
        <dbReference type="ARBA" id="ARBA00023157"/>
    </source>
</evidence>
<keyword evidence="4 10" id="KW-0732">Signal</keyword>
<dbReference type="STRING" id="52670.A0A2I4BE58"/>
<dbReference type="InParanoid" id="A0A2I4BE58"/>
<evidence type="ECO:0000313" key="12">
    <source>
        <dbReference type="Proteomes" id="UP000192220"/>
    </source>
</evidence>
<dbReference type="PANTHER" id="PTHR22650:SF6">
    <property type="entry name" value="PLATELET GLYCOPROTEIN IX"/>
    <property type="match status" value="1"/>
</dbReference>
<evidence type="ECO:0000259" key="11">
    <source>
        <dbReference type="SMART" id="SM00082"/>
    </source>
</evidence>
<dbReference type="OrthoDB" id="72369at2759"/>
<evidence type="ECO:0000256" key="7">
    <source>
        <dbReference type="ARBA" id="ARBA00023136"/>
    </source>
</evidence>